<keyword evidence="2" id="KW-1133">Transmembrane helix</keyword>
<feature type="compositionally biased region" description="Low complexity" evidence="1">
    <location>
        <begin position="227"/>
        <end position="236"/>
    </location>
</feature>
<dbReference type="InterPro" id="IPR000757">
    <property type="entry name" value="Beta-glucanase-like"/>
</dbReference>
<keyword evidence="5" id="KW-1185">Reference proteome</keyword>
<feature type="domain" description="GH16" evidence="3">
    <location>
        <begin position="311"/>
        <end position="557"/>
    </location>
</feature>
<feature type="compositionally biased region" description="Low complexity" evidence="1">
    <location>
        <begin position="331"/>
        <end position="346"/>
    </location>
</feature>
<evidence type="ECO:0000259" key="3">
    <source>
        <dbReference type="PROSITE" id="PS51762"/>
    </source>
</evidence>
<dbReference type="AlphaFoldDB" id="A0A4R1HVW3"/>
<feature type="compositionally biased region" description="Low complexity" evidence="1">
    <location>
        <begin position="178"/>
        <end position="187"/>
    </location>
</feature>
<dbReference type="GO" id="GO:0004553">
    <property type="term" value="F:hydrolase activity, hydrolyzing O-glycosyl compounds"/>
    <property type="evidence" value="ECO:0007669"/>
    <property type="project" value="InterPro"/>
</dbReference>
<dbReference type="PROSITE" id="PS51762">
    <property type="entry name" value="GH16_2"/>
    <property type="match status" value="1"/>
</dbReference>
<feature type="region of interest" description="Disordered" evidence="1">
    <location>
        <begin position="326"/>
        <end position="348"/>
    </location>
</feature>
<dbReference type="InterPro" id="IPR013320">
    <property type="entry name" value="ConA-like_dom_sf"/>
</dbReference>
<proteinExistence type="predicted"/>
<feature type="compositionally biased region" description="Low complexity" evidence="1">
    <location>
        <begin position="249"/>
        <end position="273"/>
    </location>
</feature>
<dbReference type="PANTHER" id="PTHR10963:SF60">
    <property type="entry name" value="GRAM-NEGATIVE BACTERIA-BINDING PROTEIN 1-RELATED"/>
    <property type="match status" value="1"/>
</dbReference>
<evidence type="ECO:0000313" key="5">
    <source>
        <dbReference type="Proteomes" id="UP000295560"/>
    </source>
</evidence>
<name>A0A4R1HVW3_PSEEN</name>
<dbReference type="EMBL" id="SMFZ01000001">
    <property type="protein sequence ID" value="TCK26448.1"/>
    <property type="molecule type" value="Genomic_DNA"/>
</dbReference>
<dbReference type="GO" id="GO:0005975">
    <property type="term" value="P:carbohydrate metabolic process"/>
    <property type="evidence" value="ECO:0007669"/>
    <property type="project" value="InterPro"/>
</dbReference>
<dbReference type="Pfam" id="PF00722">
    <property type="entry name" value="Glyco_hydro_16"/>
    <property type="match status" value="1"/>
</dbReference>
<dbReference type="InterPro" id="IPR050546">
    <property type="entry name" value="Glycosyl_Hydrlase_16"/>
</dbReference>
<dbReference type="Gene3D" id="2.60.120.200">
    <property type="match status" value="1"/>
</dbReference>
<protein>
    <submittedName>
        <fullName evidence="4">Beta-glucanase (GH16 family)</fullName>
    </submittedName>
</protein>
<feature type="compositionally biased region" description="Pro residues" evidence="1">
    <location>
        <begin position="237"/>
        <end position="248"/>
    </location>
</feature>
<feature type="region of interest" description="Disordered" evidence="1">
    <location>
        <begin position="1"/>
        <end position="24"/>
    </location>
</feature>
<keyword evidence="2" id="KW-0812">Transmembrane</keyword>
<organism evidence="4 5">
    <name type="scientific">Pseudonocardia endophytica</name>
    <dbReference type="NCBI Taxonomy" id="401976"/>
    <lineage>
        <taxon>Bacteria</taxon>
        <taxon>Bacillati</taxon>
        <taxon>Actinomycetota</taxon>
        <taxon>Actinomycetes</taxon>
        <taxon>Pseudonocardiales</taxon>
        <taxon>Pseudonocardiaceae</taxon>
        <taxon>Pseudonocardia</taxon>
    </lineage>
</organism>
<evidence type="ECO:0000313" key="4">
    <source>
        <dbReference type="EMBL" id="TCK26448.1"/>
    </source>
</evidence>
<keyword evidence="2" id="KW-0472">Membrane</keyword>
<feature type="compositionally biased region" description="Basic residues" evidence="1">
    <location>
        <begin position="284"/>
        <end position="293"/>
    </location>
</feature>
<gene>
    <name evidence="4" type="ORF">EV378_2285</name>
</gene>
<feature type="region of interest" description="Disordered" evidence="1">
    <location>
        <begin position="124"/>
        <end position="293"/>
    </location>
</feature>
<feature type="compositionally biased region" description="Pro residues" evidence="1">
    <location>
        <begin position="139"/>
        <end position="149"/>
    </location>
</feature>
<feature type="compositionally biased region" description="Pro residues" evidence="1">
    <location>
        <begin position="215"/>
        <end position="226"/>
    </location>
</feature>
<dbReference type="CDD" id="cd00413">
    <property type="entry name" value="Glyco_hydrolase_16"/>
    <property type="match status" value="1"/>
</dbReference>
<dbReference type="OrthoDB" id="4455781at2"/>
<comment type="caution">
    <text evidence="4">The sequence shown here is derived from an EMBL/GenBank/DDBJ whole genome shotgun (WGS) entry which is preliminary data.</text>
</comment>
<feature type="transmembrane region" description="Helical" evidence="2">
    <location>
        <begin position="294"/>
        <end position="316"/>
    </location>
</feature>
<dbReference type="Proteomes" id="UP000295560">
    <property type="component" value="Unassembled WGS sequence"/>
</dbReference>
<accession>A0A4R1HVW3</accession>
<dbReference type="SUPFAM" id="SSF49899">
    <property type="entry name" value="Concanavalin A-like lectins/glucanases"/>
    <property type="match status" value="1"/>
</dbReference>
<evidence type="ECO:0000256" key="2">
    <source>
        <dbReference type="SAM" id="Phobius"/>
    </source>
</evidence>
<sequence length="557" mass="57742">MRDDSTVRLNAAAAPHDGASPVAGTVALPSTTVSVEVERTRAIAADGPAERADRVDGTTRVVRSGAQAQVSTTEATSWVPAAAVEATSRVPAAAVEAVTQVSARAAEEGHVPGPGLVIPAAARAPREPRPMPEGRPVMPGGPPPSPPGTGEPGGDRQEWSDRATGGASAPVPPIMDSAAAPAPEQAPSGKAPSGEAPSDLAQPAPSIQATRTMDPPRPAAPRPATPRPAAAPSARPAAPPRPAGPRPTGPGRTAAAVSPSPAVGRAPAGRPPARAVPPADPMAKRGKASRARRAGGVMGGIALGLVAIIAASWTILVPPVGSDDRADERPAAVPARPAAPPVDWVRTNGDEFDGPSLDRSRWNVYNSVGGFGNGLRRPSAVEQGDGLLTVTARPRLNGGTSGGISMGKGQLHGRWEFRARADPGTGYSPAVLLWPDSERFPIDGELDMLEAPVGDRSTASAYVHYGADNKTRGAQVNGDFTQWHTFAFEWLPNRLTWYVDGTKQWEITDRTVIPTKPMHLCIQLDQGPAAKFMPAPDATTPDEVRMQVDWARQYEVG</sequence>
<dbReference type="PANTHER" id="PTHR10963">
    <property type="entry name" value="GLYCOSYL HYDROLASE-RELATED"/>
    <property type="match status" value="1"/>
</dbReference>
<evidence type="ECO:0000256" key="1">
    <source>
        <dbReference type="SAM" id="MobiDB-lite"/>
    </source>
</evidence>
<reference evidence="4 5" key="1">
    <citation type="submission" date="2019-03" db="EMBL/GenBank/DDBJ databases">
        <title>Sequencing the genomes of 1000 actinobacteria strains.</title>
        <authorList>
            <person name="Klenk H.-P."/>
        </authorList>
    </citation>
    <scope>NUCLEOTIDE SEQUENCE [LARGE SCALE GENOMIC DNA]</scope>
    <source>
        <strain evidence="4 5">DSM 44969</strain>
    </source>
</reference>
<dbReference type="RefSeq" id="WP_132423719.1">
    <property type="nucleotide sequence ID" value="NZ_SMFZ01000001.1"/>
</dbReference>